<keyword evidence="1" id="KW-1133">Transmembrane helix</keyword>
<reference evidence="3 4" key="1">
    <citation type="submission" date="2010-06" db="EMBL/GenBank/DDBJ databases">
        <title>Complete sequence of chromosome of Nitrosococcus watsoni C-113.</title>
        <authorList>
            <consortium name="US DOE Joint Genome Institute"/>
            <person name="Lucas S."/>
            <person name="Copeland A."/>
            <person name="Lapidus A."/>
            <person name="Cheng J.-F."/>
            <person name="Bruce D."/>
            <person name="Goodwin L."/>
            <person name="Pitluck S."/>
            <person name="Malfatti S.A."/>
            <person name="Chain P.S.G."/>
            <person name="Land M."/>
            <person name="Hauser L."/>
            <person name="Kyrpides N."/>
            <person name="Ivanova N."/>
            <person name="Cambell M.A."/>
            <person name="Heidelberg J.F."/>
            <person name="Klotz M.G."/>
            <person name="Woyke T."/>
        </authorList>
    </citation>
    <scope>NUCLEOTIDE SEQUENCE [LARGE SCALE GENOMIC DNA]</scope>
    <source>
        <strain evidence="3 4">C-113</strain>
    </source>
</reference>
<dbReference type="PANTHER" id="PTHR37938">
    <property type="entry name" value="BLL0215 PROTEIN"/>
    <property type="match status" value="1"/>
</dbReference>
<protein>
    <submittedName>
        <fullName evidence="3">Membrane-flanked domain protein</fullName>
    </submittedName>
</protein>
<dbReference type="InterPro" id="IPR005182">
    <property type="entry name" value="YdbS-like_PH"/>
</dbReference>
<dbReference type="PANTHER" id="PTHR37938:SF1">
    <property type="entry name" value="BLL0215 PROTEIN"/>
    <property type="match status" value="1"/>
</dbReference>
<dbReference type="KEGG" id="nwa:Nwat_0158"/>
<evidence type="ECO:0000256" key="1">
    <source>
        <dbReference type="SAM" id="Phobius"/>
    </source>
</evidence>
<dbReference type="Proteomes" id="UP000000393">
    <property type="component" value="Chromosome"/>
</dbReference>
<keyword evidence="4" id="KW-1185">Reference proteome</keyword>
<evidence type="ECO:0000313" key="3">
    <source>
        <dbReference type="EMBL" id="ADJ27132.1"/>
    </source>
</evidence>
<keyword evidence="1" id="KW-0812">Transmembrane</keyword>
<dbReference type="STRING" id="105559.Nwat_0158"/>
<dbReference type="HOGENOM" id="CLU_129817_0_0_6"/>
<feature type="transmembrane region" description="Helical" evidence="1">
    <location>
        <begin position="18"/>
        <end position="41"/>
    </location>
</feature>
<accession>D8K8S2</accession>
<evidence type="ECO:0000313" key="4">
    <source>
        <dbReference type="Proteomes" id="UP000000393"/>
    </source>
</evidence>
<dbReference type="RefSeq" id="WP_013219244.1">
    <property type="nucleotide sequence ID" value="NC_014315.1"/>
</dbReference>
<evidence type="ECO:0000259" key="2">
    <source>
        <dbReference type="Pfam" id="PF03703"/>
    </source>
</evidence>
<feature type="domain" description="YdbS-like PH" evidence="2">
    <location>
        <begin position="47"/>
        <end position="119"/>
    </location>
</feature>
<sequence>MSTVLYEENPSMLRMNPFITTLSILLIPVGIGIIILLWLYIKTKMDKLTIKTDEIVWAHGLLNKSYTEINMSSVRTVKVTQSILQRMLNAGNVAIYTAGDNPEVVIHGLPEPDKVRDYIKGQNEERG</sequence>
<dbReference type="AlphaFoldDB" id="D8K8S2"/>
<dbReference type="eggNOG" id="COG3428">
    <property type="taxonomic scope" value="Bacteria"/>
</dbReference>
<name>D8K8S2_NITWC</name>
<proteinExistence type="predicted"/>
<gene>
    <name evidence="3" type="ordered locus">Nwat_0158</name>
</gene>
<dbReference type="OrthoDB" id="6088889at2"/>
<organism evidence="3 4">
    <name type="scientific">Nitrosococcus watsoni (strain C-113)</name>
    <dbReference type="NCBI Taxonomy" id="105559"/>
    <lineage>
        <taxon>Bacteria</taxon>
        <taxon>Pseudomonadati</taxon>
        <taxon>Pseudomonadota</taxon>
        <taxon>Gammaproteobacteria</taxon>
        <taxon>Chromatiales</taxon>
        <taxon>Chromatiaceae</taxon>
        <taxon>Nitrosococcus</taxon>
    </lineage>
</organism>
<dbReference type="Pfam" id="PF03703">
    <property type="entry name" value="bPH_2"/>
    <property type="match status" value="1"/>
</dbReference>
<keyword evidence="1" id="KW-0472">Membrane</keyword>
<dbReference type="EMBL" id="CP002086">
    <property type="protein sequence ID" value="ADJ27132.1"/>
    <property type="molecule type" value="Genomic_DNA"/>
</dbReference>